<evidence type="ECO:0000313" key="2">
    <source>
        <dbReference type="Proteomes" id="UP001597368"/>
    </source>
</evidence>
<sequence>MGINVAVQDAVATANVLGPALVRPGAPDEADAAQVQSHRQRAARITQAFQLGILRDVYPGKLTDDATEHVPPIFTAFRTLRRCVT</sequence>
<accession>A0ABW4TF79</accession>
<dbReference type="Proteomes" id="UP001597368">
    <property type="component" value="Unassembled WGS sequence"/>
</dbReference>
<evidence type="ECO:0000313" key="1">
    <source>
        <dbReference type="EMBL" id="MFD1939610.1"/>
    </source>
</evidence>
<proteinExistence type="predicted"/>
<dbReference type="RefSeq" id="WP_379582048.1">
    <property type="nucleotide sequence ID" value="NZ_JBHUFV010000087.1"/>
</dbReference>
<organism evidence="1 2">
    <name type="scientific">Nonomuraea mangrovi</name>
    <dbReference type="NCBI Taxonomy" id="2316207"/>
    <lineage>
        <taxon>Bacteria</taxon>
        <taxon>Bacillati</taxon>
        <taxon>Actinomycetota</taxon>
        <taxon>Actinomycetes</taxon>
        <taxon>Streptosporangiales</taxon>
        <taxon>Streptosporangiaceae</taxon>
        <taxon>Nonomuraea</taxon>
    </lineage>
</organism>
<protein>
    <submittedName>
        <fullName evidence="1">Uncharacterized protein</fullName>
    </submittedName>
</protein>
<gene>
    <name evidence="1" type="ORF">ACFSKW_49940</name>
</gene>
<reference evidence="2" key="1">
    <citation type="journal article" date="2019" name="Int. J. Syst. Evol. Microbiol.">
        <title>The Global Catalogue of Microorganisms (GCM) 10K type strain sequencing project: providing services to taxonomists for standard genome sequencing and annotation.</title>
        <authorList>
            <consortium name="The Broad Institute Genomics Platform"/>
            <consortium name="The Broad Institute Genome Sequencing Center for Infectious Disease"/>
            <person name="Wu L."/>
            <person name="Ma J."/>
        </authorList>
    </citation>
    <scope>NUCLEOTIDE SEQUENCE [LARGE SCALE GENOMIC DNA]</scope>
    <source>
        <strain evidence="2">ICMP 6774ER</strain>
    </source>
</reference>
<dbReference type="EMBL" id="JBHUFV010000087">
    <property type="protein sequence ID" value="MFD1939610.1"/>
    <property type="molecule type" value="Genomic_DNA"/>
</dbReference>
<comment type="caution">
    <text evidence="1">The sequence shown here is derived from an EMBL/GenBank/DDBJ whole genome shotgun (WGS) entry which is preliminary data.</text>
</comment>
<keyword evidence="2" id="KW-1185">Reference proteome</keyword>
<name>A0ABW4TF79_9ACTN</name>